<name>A0A3A9WR19_9ACTN</name>
<dbReference type="Pfam" id="PF20148">
    <property type="entry name" value="DUF6531"/>
    <property type="match status" value="1"/>
</dbReference>
<reference evidence="7 8" key="1">
    <citation type="submission" date="2018-09" db="EMBL/GenBank/DDBJ databases">
        <title>Streptomyces sp. nov. DS1-2, an endophytic actinomycete isolated from roots of Dendrobium scabrilingue.</title>
        <authorList>
            <person name="Kuncharoen N."/>
            <person name="Kudo T."/>
            <person name="Ohkuma M."/>
            <person name="Yuki M."/>
            <person name="Tanasupawat S."/>
        </authorList>
    </citation>
    <scope>NUCLEOTIDE SEQUENCE [LARGE SCALE GENOMIC DNA]</scope>
    <source>
        <strain evidence="5 8">AZ1-7</strain>
        <strain evidence="6 7">DS1-2</strain>
    </source>
</reference>
<evidence type="ECO:0000313" key="6">
    <source>
        <dbReference type="EMBL" id="RKN25985.1"/>
    </source>
</evidence>
<dbReference type="EMBL" id="RBDY01000003">
    <property type="protein sequence ID" value="RKN25985.1"/>
    <property type="molecule type" value="Genomic_DNA"/>
</dbReference>
<dbReference type="PANTHER" id="PTHR32305">
    <property type="match status" value="1"/>
</dbReference>
<accession>A0A3A9WR19</accession>
<organism evidence="5 8">
    <name type="scientific">Streptomyces radicis</name>
    <dbReference type="NCBI Taxonomy" id="1750517"/>
    <lineage>
        <taxon>Bacteria</taxon>
        <taxon>Bacillati</taxon>
        <taxon>Actinomycetota</taxon>
        <taxon>Actinomycetes</taxon>
        <taxon>Kitasatosporales</taxon>
        <taxon>Streptomycetaceae</taxon>
        <taxon>Streptomyces</taxon>
    </lineage>
</organism>
<dbReference type="NCBIfam" id="TIGR01643">
    <property type="entry name" value="YD_repeat_2x"/>
    <property type="match status" value="11"/>
</dbReference>
<dbReference type="Pfam" id="PF25023">
    <property type="entry name" value="TEN_YD-shell"/>
    <property type="match status" value="1"/>
</dbReference>
<gene>
    <name evidence="6" type="ORF">D7318_07095</name>
    <name evidence="5" type="ORF">D7319_03385</name>
</gene>
<sequence length="1052" mass="111405">MTDVRDAVIALVTPRVAGDEVGGERAPWHAVSRAWARASAAPEPLPGFDPATGGVDLSAEDVRLPGVLPLVIGRRHRTGGPRGRHFGTAWTSTLDQRLELRADGVRLISEDGTVVDYPVPTGGVAVLPVNGPHWPLRWDGTAGGPMKVTRPGSGMTWHYRPVPGVAGSELPLVEVTDRHGNGVALAHDKGTVMELSHSGGQRVGVVSEAGRVTELRLRGDDDVVLARYTYDEAGDLVRAPGGRLEHDGEHRLTGWEDPTGTTRYRYGWEGDRVVTTEGTDGLLSATIAYDAEAARTTAVTDGLGATTVLAFDERGLLISETDPLGAVTRKEWTAEGRLAAVTDPLGRVTRYGYDERGAVVSVTYADGTRVAAVHDEHGFITSFTAEDGAVCEIARDDRGNPLRETGPGGAVTVRTHDGRGALASVTDALGGLWRVTGDAAGLPVEVTDPTGRTTRYERDARGRVVRVTGPGGTSVAVGWHDSGAPSEVTWADGTGERFHHDAAGHLVEHVDAAGHVTRRAIGPFGVVTRVGRPDGSSLTRSFDAALRVTEVRDGRGTVWTYRYDAAGRLSEETGPGGASVRYRFDAAGQLARRTNGAGQRVSQTHDGRGRLVEQRSDTDIARYRYDPVGRLVGAVGGEASVTRALDATGAVVSESCGERTVRFAYDALGRPVERRTPSGAVTSWTYDAGSFMTGLRAGDREFGFDHDAHGRETSRHLGRPGVTLRQRWDAAGRLVEQVLPGGARRRTFRYREDGFLTRVVDSGAGITELTPDPLGRPLKVNGPGGDEEFGYDADGGPTGAASGYRYDTQGRVVQLGGGELSLSWDAHDRLTDVVSRDGRHVHLVYDALGRRIARQLLDEYGSVVEETALVWAGARPVEEIAPDGTATTWHWTPDGSRPVAQSTAAPGAVPRCHAIVTDPTGTPLELVNGHGGVAWQRRASALGARRTADGKAAGGEAAGGRPGPSCALDGPHALFDAETGLSFHHRPAEDPGQDTGQDTAQDTAQVPAQVPARGPATRPYDPVGGRFLSPAREPGPSPYGVAPPAVPHILLH</sequence>
<evidence type="ECO:0000256" key="2">
    <source>
        <dbReference type="SAM" id="MobiDB-lite"/>
    </source>
</evidence>
<feature type="domain" description="DUF6531" evidence="3">
    <location>
        <begin position="49"/>
        <end position="117"/>
    </location>
</feature>
<protein>
    <submittedName>
        <fullName evidence="5">RHS repeat protein</fullName>
    </submittedName>
</protein>
<dbReference type="OrthoDB" id="3881096at2"/>
<evidence type="ECO:0000259" key="3">
    <source>
        <dbReference type="Pfam" id="PF20148"/>
    </source>
</evidence>
<dbReference type="Pfam" id="PF05593">
    <property type="entry name" value="RHS_repeat"/>
    <property type="match status" value="5"/>
</dbReference>
<dbReference type="Gene3D" id="2.180.10.10">
    <property type="entry name" value="RHS repeat-associated core"/>
    <property type="match status" value="3"/>
</dbReference>
<feature type="region of interest" description="Disordered" evidence="2">
    <location>
        <begin position="945"/>
        <end position="1043"/>
    </location>
</feature>
<evidence type="ECO:0000313" key="5">
    <source>
        <dbReference type="EMBL" id="RKN11964.1"/>
    </source>
</evidence>
<keyword evidence="1" id="KW-0677">Repeat</keyword>
<dbReference type="EMBL" id="RBDX01000002">
    <property type="protein sequence ID" value="RKN11964.1"/>
    <property type="molecule type" value="Genomic_DNA"/>
</dbReference>
<dbReference type="Proteomes" id="UP000275024">
    <property type="component" value="Unassembled WGS sequence"/>
</dbReference>
<feature type="domain" description="Teneurin-like YD-shell" evidence="4">
    <location>
        <begin position="727"/>
        <end position="863"/>
    </location>
</feature>
<evidence type="ECO:0000259" key="4">
    <source>
        <dbReference type="Pfam" id="PF25023"/>
    </source>
</evidence>
<dbReference type="PANTHER" id="PTHR32305:SF15">
    <property type="entry name" value="PROTEIN RHSA-RELATED"/>
    <property type="match status" value="1"/>
</dbReference>
<keyword evidence="7" id="KW-1185">Reference proteome</keyword>
<evidence type="ECO:0000313" key="7">
    <source>
        <dbReference type="Proteomes" id="UP000268652"/>
    </source>
</evidence>
<dbReference type="InterPro" id="IPR045351">
    <property type="entry name" value="DUF6531"/>
</dbReference>
<dbReference type="InterPro" id="IPR031325">
    <property type="entry name" value="RHS_repeat"/>
</dbReference>
<dbReference type="InterPro" id="IPR056823">
    <property type="entry name" value="TEN-like_YD-shell"/>
</dbReference>
<dbReference type="InterPro" id="IPR006530">
    <property type="entry name" value="YD"/>
</dbReference>
<feature type="compositionally biased region" description="Polar residues" evidence="2">
    <location>
        <begin position="994"/>
        <end position="1006"/>
    </location>
</feature>
<feature type="compositionally biased region" description="Gly residues" evidence="2">
    <location>
        <begin position="952"/>
        <end position="962"/>
    </location>
</feature>
<evidence type="ECO:0000313" key="8">
    <source>
        <dbReference type="Proteomes" id="UP000275024"/>
    </source>
</evidence>
<dbReference type="InterPro" id="IPR050708">
    <property type="entry name" value="T6SS_VgrG/RHS"/>
</dbReference>
<dbReference type="AlphaFoldDB" id="A0A3A9WR19"/>
<evidence type="ECO:0000256" key="1">
    <source>
        <dbReference type="ARBA" id="ARBA00022737"/>
    </source>
</evidence>
<comment type="caution">
    <text evidence="5">The sequence shown here is derived from an EMBL/GenBank/DDBJ whole genome shotgun (WGS) entry which is preliminary data.</text>
</comment>
<dbReference type="Proteomes" id="UP000268652">
    <property type="component" value="Unassembled WGS sequence"/>
</dbReference>
<dbReference type="RefSeq" id="WP_120695996.1">
    <property type="nucleotide sequence ID" value="NZ_RBDX01000002.1"/>
</dbReference>
<proteinExistence type="predicted"/>